<organism evidence="1">
    <name type="scientific">Amphimedon queenslandica</name>
    <name type="common">Sponge</name>
    <dbReference type="NCBI Taxonomy" id="400682"/>
    <lineage>
        <taxon>Eukaryota</taxon>
        <taxon>Metazoa</taxon>
        <taxon>Porifera</taxon>
        <taxon>Demospongiae</taxon>
        <taxon>Heteroscleromorpha</taxon>
        <taxon>Haplosclerida</taxon>
        <taxon>Niphatidae</taxon>
        <taxon>Amphimedon</taxon>
    </lineage>
</organism>
<dbReference type="InParanoid" id="A0A1X7V868"/>
<dbReference type="InterPro" id="IPR009689">
    <property type="entry name" value="DUF1280"/>
</dbReference>
<dbReference type="PANTHER" id="PTHR31424">
    <property type="entry name" value="PROTEIN CBG23806"/>
    <property type="match status" value="1"/>
</dbReference>
<evidence type="ECO:0000313" key="1">
    <source>
        <dbReference type="EnsemblMetazoa" id="Aqu2.1.35702_001"/>
    </source>
</evidence>
<dbReference type="EnsemblMetazoa" id="Aqu2.1.35702_001">
    <property type="protein sequence ID" value="Aqu2.1.35702_001"/>
    <property type="gene ID" value="Aqu2.1.35702"/>
</dbReference>
<reference evidence="1" key="1">
    <citation type="submission" date="2017-05" db="UniProtKB">
        <authorList>
            <consortium name="EnsemblMetazoa"/>
        </authorList>
    </citation>
    <scope>IDENTIFICATION</scope>
</reference>
<dbReference type="Pfam" id="PF06918">
    <property type="entry name" value="DUF1280"/>
    <property type="match status" value="1"/>
</dbReference>
<dbReference type="AlphaFoldDB" id="A0A1X7V868"/>
<sequence length="459" mass="51945">LNRLTWHDGLIPPNELWIKVGGDRGGSSFKMSFQIINVPKPNSVKNSTVFALFEAPHSVSNLHIALDRYENAITDLQTSVWKKNRDTSLRTLDKLTARHTAFLEAGGNIKNAKHFCNVIGQYFFDIPLTQVCPPGLHITLGVFQHLFDLLEDECHELDQKTATTASTRLSSYEKYMEAKTSVTTLKEEKDLLTEQIKIAQQYLVLQLLTTPDPMQNTTVQSTSQYMYESQKRIAEIDKLMHQKETVIEKGFDKEDGVFVRALDAALSSFNVERQAYHGGSFIGNHIHQTLKPQNIATLCQSVIETAKENDISLLTNAQAVSEKFHSAFTLFSKCHKLYDGTALFSESMIDELEVAIDCFVAYYRATFSKATFTPKLHMLEDHMIPWIKLWNTGCGLMGEQGAESLHAKFNSTERAYNNMRDRVERMKVLLQNHLLQVKPLSQSLVPAPRQKGKKQASSI</sequence>
<proteinExistence type="predicted"/>
<protein>
    <submittedName>
        <fullName evidence="1">Uncharacterized protein</fullName>
    </submittedName>
</protein>
<dbReference type="OrthoDB" id="10050996at2759"/>
<name>A0A1X7V868_AMPQE</name>
<accession>A0A1X7V868</accession>